<evidence type="ECO:0000259" key="1">
    <source>
        <dbReference type="Pfam" id="PF00004"/>
    </source>
</evidence>
<keyword evidence="3" id="KW-1185">Reference proteome</keyword>
<gene>
    <name evidence="2" type="ORF">AAEO57_12510</name>
</gene>
<dbReference type="InterPro" id="IPR003959">
    <property type="entry name" value="ATPase_AAA_core"/>
</dbReference>
<dbReference type="PANTHER" id="PTHR23070">
    <property type="entry name" value="BCS1 AAA-TYPE ATPASE"/>
    <property type="match status" value="1"/>
</dbReference>
<dbReference type="Proteomes" id="UP001485226">
    <property type="component" value="Unassembled WGS sequence"/>
</dbReference>
<feature type="domain" description="ATPase AAA-type core" evidence="1">
    <location>
        <begin position="261"/>
        <end position="392"/>
    </location>
</feature>
<proteinExistence type="predicted"/>
<protein>
    <submittedName>
        <fullName evidence="2">AAA family ATPase</fullName>
    </submittedName>
</protein>
<comment type="caution">
    <text evidence="2">The sequence shown here is derived from an EMBL/GenBank/DDBJ whole genome shotgun (WGS) entry which is preliminary data.</text>
</comment>
<name>A0ABU9IRI6_9FLAO</name>
<dbReference type="SUPFAM" id="SSF52540">
    <property type="entry name" value="P-loop containing nucleoside triphosphate hydrolases"/>
    <property type="match status" value="1"/>
</dbReference>
<evidence type="ECO:0000313" key="2">
    <source>
        <dbReference type="EMBL" id="MEL1254604.1"/>
    </source>
</evidence>
<dbReference type="Pfam" id="PF00004">
    <property type="entry name" value="AAA"/>
    <property type="match status" value="1"/>
</dbReference>
<dbReference type="InterPro" id="IPR050747">
    <property type="entry name" value="Mitochondrial_chaperone_BCS1"/>
</dbReference>
<organism evidence="2 3">
    <name type="scientific">Flavobacterium calami</name>
    <dbReference type="NCBI Taxonomy" id="3139144"/>
    <lineage>
        <taxon>Bacteria</taxon>
        <taxon>Pseudomonadati</taxon>
        <taxon>Bacteroidota</taxon>
        <taxon>Flavobacteriia</taxon>
        <taxon>Flavobacteriales</taxon>
        <taxon>Flavobacteriaceae</taxon>
        <taxon>Flavobacterium</taxon>
    </lineage>
</organism>
<sequence>MTLDFLKGGAIVGVVIGFWDKIKAFLWKFISIIIQRVEIKTDEAHDSVIAYLVKDYKKLQTYDRAYGATNETFRSGKYGLVPFEKFGTTSIIFLTKKKYLGIPIPFVFNHVEENKTQENRYQEPNSNEKTYSTITCLRGSLDLDEIIENSSKMRNKISWQIEEEEEGTNRFDIFYLPNKDTNNHAYFSKNTAGYAWYKQKQYRLLGVNSDDLGREMSTNGKALDNLFFPKEIKELISIISLWVKSRDWYKEKNIPWKRGWLLYGPPGTGKTALVRAFAEDLNMPIYVFSLSQMSNNDLMSSWKNMQLNIPCIALIEDIDNVFHGRKNICQNNGMISRLLTSDDDANNDDNSGAKFTPLTFDCLLNCLDGVDKSNGIFTIITTNDVTKIDSAIGQPSNENGKETFVSSRPGRIDKAIELTYMLKENKVQMANKILSDFPDELKKVLLEIEKDNKETPAQFQEYCSQIAIQEYWKQKENSQ</sequence>
<dbReference type="RefSeq" id="WP_341693082.1">
    <property type="nucleotide sequence ID" value="NZ_JBBYHS010000012.1"/>
</dbReference>
<dbReference type="EMBL" id="JBBYHS010000012">
    <property type="protein sequence ID" value="MEL1254604.1"/>
    <property type="molecule type" value="Genomic_DNA"/>
</dbReference>
<dbReference type="Gene3D" id="3.40.50.300">
    <property type="entry name" value="P-loop containing nucleotide triphosphate hydrolases"/>
    <property type="match status" value="1"/>
</dbReference>
<evidence type="ECO:0000313" key="3">
    <source>
        <dbReference type="Proteomes" id="UP001485226"/>
    </source>
</evidence>
<reference evidence="2 3" key="1">
    <citation type="submission" date="2024-04" db="EMBL/GenBank/DDBJ databases">
        <title>Flavobacterium sp. DGU38 16S ribosomal RNA gene Genome sequencing and assembly.</title>
        <authorList>
            <person name="Park S."/>
        </authorList>
    </citation>
    <scope>NUCLEOTIDE SEQUENCE [LARGE SCALE GENOMIC DNA]</scope>
    <source>
        <strain evidence="2 3">DGU38</strain>
    </source>
</reference>
<accession>A0ABU9IRI6</accession>
<dbReference type="InterPro" id="IPR027417">
    <property type="entry name" value="P-loop_NTPase"/>
</dbReference>